<dbReference type="InterPro" id="IPR029069">
    <property type="entry name" value="HotDog_dom_sf"/>
</dbReference>
<dbReference type="CDD" id="cd00586">
    <property type="entry name" value="4HBT"/>
    <property type="match status" value="1"/>
</dbReference>
<dbReference type="Gene3D" id="3.10.129.10">
    <property type="entry name" value="Hotdog Thioesterase"/>
    <property type="match status" value="1"/>
</dbReference>
<accession>A0A1E5QCD5</accession>
<evidence type="ECO:0008006" key="4">
    <source>
        <dbReference type="Google" id="ProtNLM"/>
    </source>
</evidence>
<dbReference type="OrthoDB" id="7204167at2"/>
<dbReference type="EMBL" id="MCGG01000002">
    <property type="protein sequence ID" value="OEJ69669.1"/>
    <property type="molecule type" value="Genomic_DNA"/>
</dbReference>
<gene>
    <name evidence="2" type="ORF">BEN30_02210</name>
</gene>
<sequence>MKSNRYDMTVPWGDCDPADIVFYPNYFRWFENGTTELFASVGLELPQMFKDHGILGIPILDAHAKFMRPSRFRNVITVESAIESWGNSSFKVIHKIYNGGVEAVIGHEVRGWVVIDETHVSGIRAVCVPDDIRARFD</sequence>
<dbReference type="PANTHER" id="PTHR31793:SF37">
    <property type="entry name" value="ACYL-COA THIOESTER HYDROLASE YBGC"/>
    <property type="match status" value="1"/>
</dbReference>
<evidence type="ECO:0000313" key="2">
    <source>
        <dbReference type="EMBL" id="OEJ69669.1"/>
    </source>
</evidence>
<dbReference type="PANTHER" id="PTHR31793">
    <property type="entry name" value="4-HYDROXYBENZOYL-COA THIOESTERASE FAMILY MEMBER"/>
    <property type="match status" value="1"/>
</dbReference>
<reference evidence="3" key="1">
    <citation type="submission" date="2016-07" db="EMBL/GenBank/DDBJ databases">
        <authorList>
            <person name="Florea S."/>
            <person name="Webb J.S."/>
            <person name="Jaromczyk J."/>
            <person name="Schardl C.L."/>
        </authorList>
    </citation>
    <scope>NUCLEOTIDE SEQUENCE [LARGE SCALE GENOMIC DNA]</scope>
    <source>
        <strain evidence="3">MV-1</strain>
    </source>
</reference>
<comment type="caution">
    <text evidence="2">The sequence shown here is derived from an EMBL/GenBank/DDBJ whole genome shotgun (WGS) entry which is preliminary data.</text>
</comment>
<evidence type="ECO:0000313" key="3">
    <source>
        <dbReference type="Proteomes" id="UP000095347"/>
    </source>
</evidence>
<organism evidence="2 3">
    <name type="scientific">Magnetovibrio blakemorei</name>
    <dbReference type="NCBI Taxonomy" id="28181"/>
    <lineage>
        <taxon>Bacteria</taxon>
        <taxon>Pseudomonadati</taxon>
        <taxon>Pseudomonadota</taxon>
        <taxon>Alphaproteobacteria</taxon>
        <taxon>Rhodospirillales</taxon>
        <taxon>Magnetovibrionaceae</taxon>
        <taxon>Magnetovibrio</taxon>
    </lineage>
</organism>
<dbReference type="STRING" id="28181.BEN30_02210"/>
<name>A0A1E5QCD5_9PROT</name>
<evidence type="ECO:0000256" key="1">
    <source>
        <dbReference type="ARBA" id="ARBA00022801"/>
    </source>
</evidence>
<keyword evidence="1" id="KW-0378">Hydrolase</keyword>
<dbReference type="Proteomes" id="UP000095347">
    <property type="component" value="Unassembled WGS sequence"/>
</dbReference>
<protein>
    <recommendedName>
        <fullName evidence="4">4-hydroxybenzoyl-CoA thioesterase</fullName>
    </recommendedName>
</protein>
<dbReference type="Pfam" id="PF13279">
    <property type="entry name" value="4HBT_2"/>
    <property type="match status" value="1"/>
</dbReference>
<dbReference type="AlphaFoldDB" id="A0A1E5QCD5"/>
<dbReference type="SUPFAM" id="SSF54637">
    <property type="entry name" value="Thioesterase/thiol ester dehydrase-isomerase"/>
    <property type="match status" value="1"/>
</dbReference>
<dbReference type="InterPro" id="IPR050563">
    <property type="entry name" value="4-hydroxybenzoyl-CoA_TE"/>
</dbReference>
<keyword evidence="3" id="KW-1185">Reference proteome</keyword>
<dbReference type="RefSeq" id="WP_069956385.1">
    <property type="nucleotide sequence ID" value="NZ_MCGG01000002.1"/>
</dbReference>
<dbReference type="GO" id="GO:0047617">
    <property type="term" value="F:fatty acyl-CoA hydrolase activity"/>
    <property type="evidence" value="ECO:0007669"/>
    <property type="project" value="TreeGrafter"/>
</dbReference>
<proteinExistence type="predicted"/>